<dbReference type="KEGG" id="nav:JQS30_12945"/>
<evidence type="ECO:0000256" key="1">
    <source>
        <dbReference type="SAM" id="Phobius"/>
    </source>
</evidence>
<evidence type="ECO:0008006" key="4">
    <source>
        <dbReference type="Google" id="ProtNLM"/>
    </source>
</evidence>
<reference evidence="2" key="1">
    <citation type="submission" date="2021-02" db="EMBL/GenBank/DDBJ databases">
        <title>Natronoglycomyces albus gen. nov., sp. nov, a haloalkaliphilic actinobacterium from a soda solonchak soil.</title>
        <authorList>
            <person name="Sorokin D.Y."/>
            <person name="Khijniak T.V."/>
            <person name="Zakharycheva A.P."/>
            <person name="Boueva O.V."/>
            <person name="Ariskina E.V."/>
            <person name="Hahnke R.L."/>
            <person name="Bunk B."/>
            <person name="Sproer C."/>
            <person name="Schumann P."/>
            <person name="Evtushenko L.I."/>
            <person name="Kublanov I.V."/>
        </authorList>
    </citation>
    <scope>NUCLEOTIDE SEQUENCE</scope>
    <source>
        <strain evidence="2">DSM 106290</strain>
    </source>
</reference>
<feature type="transmembrane region" description="Helical" evidence="1">
    <location>
        <begin position="19"/>
        <end position="39"/>
    </location>
</feature>
<feature type="transmembrane region" description="Helical" evidence="1">
    <location>
        <begin position="128"/>
        <end position="146"/>
    </location>
</feature>
<dbReference type="EMBL" id="CP070496">
    <property type="protein sequence ID" value="QSB04671.1"/>
    <property type="molecule type" value="Genomic_DNA"/>
</dbReference>
<evidence type="ECO:0000313" key="2">
    <source>
        <dbReference type="EMBL" id="QSB04671.1"/>
    </source>
</evidence>
<dbReference type="Proteomes" id="UP000662939">
    <property type="component" value="Chromosome"/>
</dbReference>
<keyword evidence="1" id="KW-0472">Membrane</keyword>
<gene>
    <name evidence="2" type="ORF">JQS30_12945</name>
</gene>
<proteinExistence type="predicted"/>
<protein>
    <recommendedName>
        <fullName evidence="4">DUF1440 domain-containing protein</fullName>
    </recommendedName>
</protein>
<sequence length="158" mass="16724">MATVDSVGFTGFKALLARAMPGIAGGLIGGLAFGIVMHVEGMLPMVAMMVNSEAVVVGWIVHLIISIGLGVTFAFIFGSAVKSFVHGLAFGAMWGVIWWVLGALILMPIFLGMSEMVLTIDTMQWKSLMGHMIFGLVMGAVIALVAPKCHSKLRQSNS</sequence>
<organism evidence="2 3">
    <name type="scientific">Natronoglycomyces albus</name>
    <dbReference type="NCBI Taxonomy" id="2811108"/>
    <lineage>
        <taxon>Bacteria</taxon>
        <taxon>Bacillati</taxon>
        <taxon>Actinomycetota</taxon>
        <taxon>Actinomycetes</taxon>
        <taxon>Glycomycetales</taxon>
        <taxon>Glycomycetaceae</taxon>
        <taxon>Natronoglycomyces</taxon>
    </lineage>
</organism>
<dbReference type="RefSeq" id="WP_213170667.1">
    <property type="nucleotide sequence ID" value="NZ_CP070496.1"/>
</dbReference>
<feature type="transmembrane region" description="Helical" evidence="1">
    <location>
        <begin position="59"/>
        <end position="81"/>
    </location>
</feature>
<name>A0A895XFP7_9ACTN</name>
<evidence type="ECO:0000313" key="3">
    <source>
        <dbReference type="Proteomes" id="UP000662939"/>
    </source>
</evidence>
<accession>A0A895XFP7</accession>
<keyword evidence="1" id="KW-0812">Transmembrane</keyword>
<keyword evidence="3" id="KW-1185">Reference proteome</keyword>
<dbReference type="AlphaFoldDB" id="A0A895XFP7"/>
<feature type="transmembrane region" description="Helical" evidence="1">
    <location>
        <begin position="88"/>
        <end position="113"/>
    </location>
</feature>
<keyword evidence="1" id="KW-1133">Transmembrane helix</keyword>